<dbReference type="Pfam" id="PF26291">
    <property type="entry name" value="SWIB_eIF2D"/>
    <property type="match status" value="1"/>
</dbReference>
<dbReference type="PANTHER" id="PTHR12217">
    <property type="entry name" value="EUKARYOTIC TRANSLATION INITIATION FACTOR 2D"/>
    <property type="match status" value="1"/>
</dbReference>
<dbReference type="Pfam" id="PF17832">
    <property type="entry name" value="Pre-PUA"/>
    <property type="match status" value="1"/>
</dbReference>
<dbReference type="InterPro" id="IPR057429">
    <property type="entry name" value="WH_eIF2D"/>
</dbReference>
<dbReference type="SUPFAM" id="SSF55159">
    <property type="entry name" value="eIF1-like"/>
    <property type="match status" value="1"/>
</dbReference>
<dbReference type="InterPro" id="IPR039759">
    <property type="entry name" value="eIF2D_SUI1"/>
</dbReference>
<dbReference type="InterPro" id="IPR003121">
    <property type="entry name" value="SWIB_MDM2_domain"/>
</dbReference>
<feature type="domain" description="SUI1" evidence="3">
    <location>
        <begin position="467"/>
        <end position="540"/>
    </location>
</feature>
<dbReference type="Pfam" id="PF01253">
    <property type="entry name" value="SUI1"/>
    <property type="match status" value="1"/>
</dbReference>
<dbReference type="PROSITE" id="PS50890">
    <property type="entry name" value="PUA"/>
    <property type="match status" value="1"/>
</dbReference>
<comment type="similarity">
    <text evidence="1">Belongs to the eIF2D family.</text>
</comment>
<keyword evidence="6" id="KW-1185">Reference proteome</keyword>
<dbReference type="InterPro" id="IPR036885">
    <property type="entry name" value="SWIB_MDM2_dom_sf"/>
</dbReference>
<keyword evidence="5" id="KW-0396">Initiation factor</keyword>
<dbReference type="InterPro" id="IPR036877">
    <property type="entry name" value="SUI1_dom_sf"/>
</dbReference>
<organism evidence="5 6">
    <name type="scientific">Mizuhopecten yessoensis</name>
    <name type="common">Japanese scallop</name>
    <name type="synonym">Patinopecten yessoensis</name>
    <dbReference type="NCBI Taxonomy" id="6573"/>
    <lineage>
        <taxon>Eukaryota</taxon>
        <taxon>Metazoa</taxon>
        <taxon>Spiralia</taxon>
        <taxon>Lophotrochozoa</taxon>
        <taxon>Mollusca</taxon>
        <taxon>Bivalvia</taxon>
        <taxon>Autobranchia</taxon>
        <taxon>Pteriomorphia</taxon>
        <taxon>Pectinida</taxon>
        <taxon>Pectinoidea</taxon>
        <taxon>Pectinidae</taxon>
        <taxon>Mizuhopecten</taxon>
    </lineage>
</organism>
<dbReference type="GO" id="GO:0003743">
    <property type="term" value="F:translation initiation factor activity"/>
    <property type="evidence" value="ECO:0007669"/>
    <property type="project" value="UniProtKB-KW"/>
</dbReference>
<feature type="domain" description="DM2" evidence="4">
    <location>
        <begin position="360"/>
        <end position="443"/>
    </location>
</feature>
<evidence type="ECO:0000259" key="3">
    <source>
        <dbReference type="PROSITE" id="PS50296"/>
    </source>
</evidence>
<dbReference type="InterPro" id="IPR041366">
    <property type="entry name" value="Pre-PUA"/>
</dbReference>
<dbReference type="Gene3D" id="1.10.245.10">
    <property type="entry name" value="SWIB/MDM2 domain"/>
    <property type="match status" value="1"/>
</dbReference>
<evidence type="ECO:0000313" key="6">
    <source>
        <dbReference type="Proteomes" id="UP000242188"/>
    </source>
</evidence>
<name>A0A210Q7S1_MIZYE</name>
<keyword evidence="5" id="KW-0648">Protein biosynthesis</keyword>
<dbReference type="EMBL" id="NEDP02004686">
    <property type="protein sequence ID" value="OWF44770.1"/>
    <property type="molecule type" value="Genomic_DNA"/>
</dbReference>
<dbReference type="SUPFAM" id="SSF88697">
    <property type="entry name" value="PUA domain-like"/>
    <property type="match status" value="1"/>
</dbReference>
<dbReference type="OrthoDB" id="199771at2759"/>
<dbReference type="InterPro" id="IPR048248">
    <property type="entry name" value="PUA_eIF2d-like"/>
</dbReference>
<dbReference type="SUPFAM" id="SSF47592">
    <property type="entry name" value="SWIB/MDM2 domain"/>
    <property type="match status" value="1"/>
</dbReference>
<dbReference type="Gene3D" id="3.10.400.20">
    <property type="match status" value="1"/>
</dbReference>
<dbReference type="AlphaFoldDB" id="A0A210Q7S1"/>
<dbReference type="Gene3D" id="3.30.780.10">
    <property type="entry name" value="SUI1-like domain"/>
    <property type="match status" value="1"/>
</dbReference>
<dbReference type="GO" id="GO:0001731">
    <property type="term" value="P:formation of translation preinitiation complex"/>
    <property type="evidence" value="ECO:0007669"/>
    <property type="project" value="InterPro"/>
</dbReference>
<comment type="caution">
    <text evidence="5">The sequence shown here is derived from an EMBL/GenBank/DDBJ whole genome shotgun (WGS) entry which is preliminary data.</text>
</comment>
<dbReference type="InterPro" id="IPR058886">
    <property type="entry name" value="SWIB_eIF2D"/>
</dbReference>
<evidence type="ECO:0000256" key="1">
    <source>
        <dbReference type="ARBA" id="ARBA00010359"/>
    </source>
</evidence>
<evidence type="ECO:0000256" key="2">
    <source>
        <dbReference type="SAM" id="MobiDB-lite"/>
    </source>
</evidence>
<dbReference type="Pfam" id="PF26292">
    <property type="entry name" value="PUA_elF2D"/>
    <property type="match status" value="1"/>
</dbReference>
<sequence>MTVTKIYTHSGDTAVFYSLNKNPAFLEFGRQLYPTVYTLWKFPCMMFTFTTWSPLLKKFLGGADLMLPGVIVQGEITPATFKHINKGDTCAVKLNGNLAPVAVGKTALSGSDMFDSGMRGKGVHFIHMLGDELWAYGDQSQPPLIPDAAAVKDIDSFAEEGGGAGNDCAAGDGTDREMSNHVRSLCVEDDVNRSSLTNNQVGNHGDNIKGATGGNHGDNAESAKAGDPDVSASVGSGTDEVDALLDRCFKCAIKASVKDSDLPLLTSAFYRQHMLPYCPTGKSLDIKKSSYKKLSVFLRQKMKEGYIRVREDYTRDAEVIVSICDNHLGLEDINASDLERSFGVAGATAAESFQTPIITEMFSIPSALVHLVKPYGHSKGSALTGQEMRTLITDYVRDNNLQDENNKRQIQLDPHLADIVLNKGEGNTLYMNWEDVFSKVLSKAQPAFSVTYPGKPAVISKGKLEPIRITVEQRASNKKATLIDNLETFGIDATDLAHRVQVGVACSTSVIPHPQKGKGMQVLIQGNQVRFVADLLLEKFKVPRKYVTGLEKMPKSKKKK</sequence>
<dbReference type="STRING" id="6573.A0A210Q7S1"/>
<reference evidence="5 6" key="1">
    <citation type="journal article" date="2017" name="Nat. Ecol. Evol.">
        <title>Scallop genome provides insights into evolution of bilaterian karyotype and development.</title>
        <authorList>
            <person name="Wang S."/>
            <person name="Zhang J."/>
            <person name="Jiao W."/>
            <person name="Li J."/>
            <person name="Xun X."/>
            <person name="Sun Y."/>
            <person name="Guo X."/>
            <person name="Huan P."/>
            <person name="Dong B."/>
            <person name="Zhang L."/>
            <person name="Hu X."/>
            <person name="Sun X."/>
            <person name="Wang J."/>
            <person name="Zhao C."/>
            <person name="Wang Y."/>
            <person name="Wang D."/>
            <person name="Huang X."/>
            <person name="Wang R."/>
            <person name="Lv J."/>
            <person name="Li Y."/>
            <person name="Zhang Z."/>
            <person name="Liu B."/>
            <person name="Lu W."/>
            <person name="Hui Y."/>
            <person name="Liang J."/>
            <person name="Zhou Z."/>
            <person name="Hou R."/>
            <person name="Li X."/>
            <person name="Liu Y."/>
            <person name="Li H."/>
            <person name="Ning X."/>
            <person name="Lin Y."/>
            <person name="Zhao L."/>
            <person name="Xing Q."/>
            <person name="Dou J."/>
            <person name="Li Y."/>
            <person name="Mao J."/>
            <person name="Guo H."/>
            <person name="Dou H."/>
            <person name="Li T."/>
            <person name="Mu C."/>
            <person name="Jiang W."/>
            <person name="Fu Q."/>
            <person name="Fu X."/>
            <person name="Miao Y."/>
            <person name="Liu J."/>
            <person name="Yu Q."/>
            <person name="Li R."/>
            <person name="Liao H."/>
            <person name="Li X."/>
            <person name="Kong Y."/>
            <person name="Jiang Z."/>
            <person name="Chourrout D."/>
            <person name="Li R."/>
            <person name="Bao Z."/>
        </authorList>
    </citation>
    <scope>NUCLEOTIDE SEQUENCE [LARGE SCALE GENOMIC DNA]</scope>
    <source>
        <strain evidence="5 6">PY_sf001</strain>
    </source>
</reference>
<proteinExistence type="inferred from homology"/>
<dbReference type="InterPro" id="IPR039757">
    <property type="entry name" value="EIF2D"/>
</dbReference>
<dbReference type="PANTHER" id="PTHR12217:SF4">
    <property type="entry name" value="EUKARYOTIC TRANSLATION INITIATION FACTOR 2D"/>
    <property type="match status" value="1"/>
</dbReference>
<dbReference type="CDD" id="cd11608">
    <property type="entry name" value="eIF2D_C"/>
    <property type="match status" value="1"/>
</dbReference>
<gene>
    <name evidence="5" type="ORF">KP79_PYT07991</name>
</gene>
<dbReference type="InterPro" id="IPR015947">
    <property type="entry name" value="PUA-like_sf"/>
</dbReference>
<accession>A0A210Q7S1</accession>
<dbReference type="InterPro" id="IPR001950">
    <property type="entry name" value="SUI1"/>
</dbReference>
<evidence type="ECO:0000259" key="4">
    <source>
        <dbReference type="PROSITE" id="PS51925"/>
    </source>
</evidence>
<dbReference type="PROSITE" id="PS50296">
    <property type="entry name" value="SUI1"/>
    <property type="match status" value="1"/>
</dbReference>
<evidence type="ECO:0000313" key="5">
    <source>
        <dbReference type="EMBL" id="OWF44770.1"/>
    </source>
</evidence>
<dbReference type="PROSITE" id="PS51925">
    <property type="entry name" value="SWIB_MDM2"/>
    <property type="match status" value="1"/>
</dbReference>
<protein>
    <submittedName>
        <fullName evidence="5">Eukaryotic translation initiation factor 2D</fullName>
    </submittedName>
</protein>
<feature type="compositionally biased region" description="Basic and acidic residues" evidence="2">
    <location>
        <begin position="218"/>
        <end position="227"/>
    </location>
</feature>
<dbReference type="Pfam" id="PF25304">
    <property type="entry name" value="WHD_eIF2D"/>
    <property type="match status" value="1"/>
</dbReference>
<feature type="region of interest" description="Disordered" evidence="2">
    <location>
        <begin position="196"/>
        <end position="234"/>
    </location>
</feature>
<dbReference type="CDD" id="cd21156">
    <property type="entry name" value="PUA_eIF2d-like"/>
    <property type="match status" value="1"/>
</dbReference>
<dbReference type="Proteomes" id="UP000242188">
    <property type="component" value="Unassembled WGS sequence"/>
</dbReference>